<dbReference type="Proteomes" id="UP001293593">
    <property type="component" value="Unassembled WGS sequence"/>
</dbReference>
<evidence type="ECO:0000259" key="1">
    <source>
        <dbReference type="Pfam" id="PF07727"/>
    </source>
</evidence>
<dbReference type="InterPro" id="IPR013103">
    <property type="entry name" value="RVT_2"/>
</dbReference>
<evidence type="ECO:0000313" key="3">
    <source>
        <dbReference type="Proteomes" id="UP001293593"/>
    </source>
</evidence>
<dbReference type="InterPro" id="IPR043502">
    <property type="entry name" value="DNA/RNA_pol_sf"/>
</dbReference>
<accession>A0AAE1MI60</accession>
<dbReference type="EMBL" id="JAWXYG010000008">
    <property type="protein sequence ID" value="KAK4265765.1"/>
    <property type="molecule type" value="Genomic_DNA"/>
</dbReference>
<protein>
    <recommendedName>
        <fullName evidence="1">Reverse transcriptase Ty1/copia-type domain-containing protein</fullName>
    </recommendedName>
</protein>
<reference evidence="2" key="1">
    <citation type="submission" date="2023-10" db="EMBL/GenBank/DDBJ databases">
        <title>Chromosome-level genome of the transformable northern wattle, Acacia crassicarpa.</title>
        <authorList>
            <person name="Massaro I."/>
            <person name="Sinha N.R."/>
            <person name="Poethig S."/>
            <person name="Leichty A.R."/>
        </authorList>
    </citation>
    <scope>NUCLEOTIDE SEQUENCE</scope>
    <source>
        <strain evidence="2">Acra3RX</strain>
        <tissue evidence="2">Leaf</tissue>
    </source>
</reference>
<evidence type="ECO:0000313" key="2">
    <source>
        <dbReference type="EMBL" id="KAK4265765.1"/>
    </source>
</evidence>
<gene>
    <name evidence="2" type="ORF">QN277_026778</name>
</gene>
<dbReference type="SUPFAM" id="SSF56672">
    <property type="entry name" value="DNA/RNA polymerases"/>
    <property type="match status" value="1"/>
</dbReference>
<organism evidence="2 3">
    <name type="scientific">Acacia crassicarpa</name>
    <name type="common">northern wattle</name>
    <dbReference type="NCBI Taxonomy" id="499986"/>
    <lineage>
        <taxon>Eukaryota</taxon>
        <taxon>Viridiplantae</taxon>
        <taxon>Streptophyta</taxon>
        <taxon>Embryophyta</taxon>
        <taxon>Tracheophyta</taxon>
        <taxon>Spermatophyta</taxon>
        <taxon>Magnoliopsida</taxon>
        <taxon>eudicotyledons</taxon>
        <taxon>Gunneridae</taxon>
        <taxon>Pentapetalae</taxon>
        <taxon>rosids</taxon>
        <taxon>fabids</taxon>
        <taxon>Fabales</taxon>
        <taxon>Fabaceae</taxon>
        <taxon>Caesalpinioideae</taxon>
        <taxon>mimosoid clade</taxon>
        <taxon>Acacieae</taxon>
        <taxon>Acacia</taxon>
    </lineage>
</organism>
<feature type="domain" description="Reverse transcriptase Ty1/copia-type" evidence="1">
    <location>
        <begin position="11"/>
        <end position="153"/>
    </location>
</feature>
<name>A0AAE1MI60_9FABA</name>
<proteinExistence type="predicted"/>
<dbReference type="Pfam" id="PF07727">
    <property type="entry name" value="RVT_2"/>
    <property type="match status" value="1"/>
</dbReference>
<comment type="caution">
    <text evidence="2">The sequence shown here is derived from an EMBL/GenBank/DDBJ whole genome shotgun (WGS) entry which is preliminary data.</text>
</comment>
<keyword evidence="3" id="KW-1185">Reference proteome</keyword>
<sequence length="153" mass="17666">MKEEYEALCRNHTWVLVPHQGQKLVDCKWVFKTKFKSDGSILKHKARLVANGFQQSAGIDYGETFSPVVKPTTILLILTLAVTFRWQIRQLDVNNAFLNGYLKEDVFMSQLPGFRDSKHPGFICKLTKAIYGLKQAPRAWFDRLRTTLLSWGF</sequence>
<dbReference type="AlphaFoldDB" id="A0AAE1MI60"/>